<gene>
    <name evidence="2" type="ORF">Aru02nite_41920</name>
</gene>
<dbReference type="Pfam" id="PF00156">
    <property type="entry name" value="Pribosyltran"/>
    <property type="match status" value="1"/>
</dbReference>
<reference evidence="2" key="1">
    <citation type="submission" date="2021-01" db="EMBL/GenBank/DDBJ databases">
        <title>Whole genome shotgun sequence of Actinocatenispora rupis NBRC 107355.</title>
        <authorList>
            <person name="Komaki H."/>
            <person name="Tamura T."/>
        </authorList>
    </citation>
    <scope>NUCLEOTIDE SEQUENCE</scope>
    <source>
        <strain evidence="2">NBRC 107355</strain>
    </source>
</reference>
<keyword evidence="2" id="KW-0808">Transferase</keyword>
<keyword evidence="3" id="KW-1185">Reference proteome</keyword>
<protein>
    <submittedName>
        <fullName evidence="2">Phosphoribosyltransferase</fullName>
    </submittedName>
</protein>
<dbReference type="AlphaFoldDB" id="A0A8J3JC63"/>
<dbReference type="InterPro" id="IPR000836">
    <property type="entry name" value="PRTase_dom"/>
</dbReference>
<dbReference type="EMBL" id="BOMB01000023">
    <property type="protein sequence ID" value="GID13303.1"/>
    <property type="molecule type" value="Genomic_DNA"/>
</dbReference>
<keyword evidence="2" id="KW-0328">Glycosyltransferase</keyword>
<dbReference type="Gene3D" id="3.30.1310.20">
    <property type="entry name" value="PRTase-like"/>
    <property type="match status" value="1"/>
</dbReference>
<proteinExistence type="predicted"/>
<dbReference type="RefSeq" id="WP_203660166.1">
    <property type="nucleotide sequence ID" value="NZ_BAAAZM010000007.1"/>
</dbReference>
<feature type="domain" description="Phosphoribosyltransferase" evidence="1">
    <location>
        <begin position="26"/>
        <end position="175"/>
    </location>
</feature>
<evidence type="ECO:0000313" key="3">
    <source>
        <dbReference type="Proteomes" id="UP000612808"/>
    </source>
</evidence>
<evidence type="ECO:0000313" key="2">
    <source>
        <dbReference type="EMBL" id="GID13303.1"/>
    </source>
</evidence>
<accession>A0A8J3JC63</accession>
<dbReference type="Gene3D" id="3.40.50.2020">
    <property type="match status" value="1"/>
</dbReference>
<organism evidence="2 3">
    <name type="scientific">Actinocatenispora rupis</name>
    <dbReference type="NCBI Taxonomy" id="519421"/>
    <lineage>
        <taxon>Bacteria</taxon>
        <taxon>Bacillati</taxon>
        <taxon>Actinomycetota</taxon>
        <taxon>Actinomycetes</taxon>
        <taxon>Micromonosporales</taxon>
        <taxon>Micromonosporaceae</taxon>
        <taxon>Actinocatenispora</taxon>
    </lineage>
</organism>
<evidence type="ECO:0000259" key="1">
    <source>
        <dbReference type="Pfam" id="PF00156"/>
    </source>
</evidence>
<dbReference type="SUPFAM" id="SSF53271">
    <property type="entry name" value="PRTase-like"/>
    <property type="match status" value="1"/>
</dbReference>
<dbReference type="Proteomes" id="UP000612808">
    <property type="component" value="Unassembled WGS sequence"/>
</dbReference>
<comment type="caution">
    <text evidence="2">The sequence shown here is derived from an EMBL/GenBank/DDBJ whole genome shotgun (WGS) entry which is preliminary data.</text>
</comment>
<dbReference type="CDD" id="cd06223">
    <property type="entry name" value="PRTases_typeI"/>
    <property type="match status" value="1"/>
</dbReference>
<name>A0A8J3JC63_9ACTN</name>
<dbReference type="GO" id="GO:0016757">
    <property type="term" value="F:glycosyltransferase activity"/>
    <property type="evidence" value="ECO:0007669"/>
    <property type="project" value="UniProtKB-KW"/>
</dbReference>
<dbReference type="InterPro" id="IPR029057">
    <property type="entry name" value="PRTase-like"/>
</dbReference>
<sequence length="220" mass="23162">MRSRAWGPADAQVTARSYRDRREAGAALAARLGWYAGRADVTVLGLARGGVPVAAEVAGRLGAPLDVLVVRKLGVPWAPEVAFGAIGPEGVVVFTDYVERLAPWDIAAVRANEQAELDRQDAEYRGDRPPADLADRVAVLVDDGLATGATARAAVEVARRRGAGRVVLGVPVGARQAVTALGGVADEVACPLVPRRFDAVGQFYQDFRQVSDAEVRGLLG</sequence>